<evidence type="ECO:0000313" key="2">
    <source>
        <dbReference type="Proteomes" id="UP000611629"/>
    </source>
</evidence>
<evidence type="ECO:0008006" key="3">
    <source>
        <dbReference type="Google" id="ProtNLM"/>
    </source>
</evidence>
<keyword evidence="2" id="KW-1185">Reference proteome</keyword>
<dbReference type="Gene3D" id="3.40.630.30">
    <property type="match status" value="1"/>
</dbReference>
<dbReference type="EMBL" id="JACBNQ010000001">
    <property type="protein sequence ID" value="NYB72806.1"/>
    <property type="molecule type" value="Genomic_DNA"/>
</dbReference>
<accession>A0A974BH72</accession>
<dbReference type="AlphaFoldDB" id="A0A974BH72"/>
<dbReference type="InterPro" id="IPR016181">
    <property type="entry name" value="Acyl_CoA_acyltransferase"/>
</dbReference>
<proteinExistence type="predicted"/>
<dbReference type="RefSeq" id="WP_179236482.1">
    <property type="nucleotide sequence ID" value="NZ_JACBNQ010000001.1"/>
</dbReference>
<reference evidence="1" key="1">
    <citation type="submission" date="2020-07" db="EMBL/GenBank/DDBJ databases">
        <title>Genomic analysis of a strain of Sedimentibacter Hydroxybenzoicus DSM7310.</title>
        <authorList>
            <person name="Ma S."/>
        </authorList>
    </citation>
    <scope>NUCLEOTIDE SEQUENCE</scope>
    <source>
        <strain evidence="1">DSM 7310</strain>
    </source>
</reference>
<dbReference type="SUPFAM" id="SSF55729">
    <property type="entry name" value="Acyl-CoA N-acyltransferases (Nat)"/>
    <property type="match status" value="1"/>
</dbReference>
<evidence type="ECO:0000313" key="1">
    <source>
        <dbReference type="EMBL" id="NYB72806.1"/>
    </source>
</evidence>
<protein>
    <recommendedName>
        <fullName evidence="3">BioF2-like acetyltransferase domain-containing protein</fullName>
    </recommendedName>
</protein>
<dbReference type="Proteomes" id="UP000611629">
    <property type="component" value="Unassembled WGS sequence"/>
</dbReference>
<comment type="caution">
    <text evidence="1">The sequence shown here is derived from an EMBL/GenBank/DDBJ whole genome shotgun (WGS) entry which is preliminary data.</text>
</comment>
<gene>
    <name evidence="1" type="ORF">HZF24_01475</name>
</gene>
<organism evidence="1 2">
    <name type="scientific">Sedimentibacter hydroxybenzoicus DSM 7310</name>
    <dbReference type="NCBI Taxonomy" id="1123245"/>
    <lineage>
        <taxon>Bacteria</taxon>
        <taxon>Bacillati</taxon>
        <taxon>Bacillota</taxon>
        <taxon>Tissierellia</taxon>
        <taxon>Sedimentibacter</taxon>
    </lineage>
</organism>
<name>A0A974BH72_SEDHY</name>
<sequence length="328" mass="39006">MIKYQIKEITKDKWDCLHGMTEWREFNYRYLEALGNINEEAMKFLVYDNLIIPFYINSDDSSSKSKEIMDDFLNIMLSNFDVDGDKFAALVFLPQKLNAFMKDEIKKVIKDISKDIKIKYKHSSEPKVLLFYNEKDLQILNVAQKVSKDTKICSYNTEMELNFKNIEEYEKSLKSKRRNDINKWKNSFNENKLEFRKIDLEKKLEDIYTMYKYVCDKYDEPCEGFAFWEQIKKCPENDVSWYGIFSKDSLILFVGYWEDGNTAIISMLGKNSEMEIISRETNAYFILLYKLVELSINKGVKKIYNGYGLMDVKKRMGFNSYNQYVSII</sequence>